<proteinExistence type="predicted"/>
<evidence type="ECO:0000313" key="1">
    <source>
        <dbReference type="EMBL" id="QBZ65397.1"/>
    </source>
</evidence>
<sequence>MRTLHVGKGGLIDGPDALSFETIHATATACLFRPATLVNSTQRLLWLRLALTPTTSFSFSHPPSHWRRQALDALHVQTHGLLLIGSAPQPRSSAKMAKVDSR</sequence>
<gene>
    <name evidence="1" type="ORF">PoMZ_12356</name>
</gene>
<dbReference type="EMBL" id="CP034210">
    <property type="protein sequence ID" value="QBZ65397.1"/>
    <property type="molecule type" value="Genomic_DNA"/>
</dbReference>
<name>A0A4P7NSG6_PYROR</name>
<protein>
    <submittedName>
        <fullName evidence="1">Uncharacterized protein</fullName>
    </submittedName>
</protein>
<dbReference type="AlphaFoldDB" id="A0A4P7NSG6"/>
<organism evidence="1 2">
    <name type="scientific">Pyricularia oryzae</name>
    <name type="common">Rice blast fungus</name>
    <name type="synonym">Magnaporthe oryzae</name>
    <dbReference type="NCBI Taxonomy" id="318829"/>
    <lineage>
        <taxon>Eukaryota</taxon>
        <taxon>Fungi</taxon>
        <taxon>Dikarya</taxon>
        <taxon>Ascomycota</taxon>
        <taxon>Pezizomycotina</taxon>
        <taxon>Sordariomycetes</taxon>
        <taxon>Sordariomycetidae</taxon>
        <taxon>Magnaporthales</taxon>
        <taxon>Pyriculariaceae</taxon>
        <taxon>Pyricularia</taxon>
    </lineage>
</organism>
<evidence type="ECO:0000313" key="2">
    <source>
        <dbReference type="Proteomes" id="UP000294847"/>
    </source>
</evidence>
<dbReference type="Proteomes" id="UP000294847">
    <property type="component" value="Chromosome 7"/>
</dbReference>
<reference evidence="1 2" key="1">
    <citation type="journal article" date="2019" name="Mol. Biol. Evol.">
        <title>Blast fungal genomes show frequent chromosomal changes, gene gains and losses, and effector gene turnover.</title>
        <authorList>
            <person name="Gomez Luciano L.B."/>
            <person name="Jason Tsai I."/>
            <person name="Chuma I."/>
            <person name="Tosa Y."/>
            <person name="Chen Y.H."/>
            <person name="Li J.Y."/>
            <person name="Li M.Y."/>
            <person name="Jade Lu M.Y."/>
            <person name="Nakayashiki H."/>
            <person name="Li W.H."/>
        </authorList>
    </citation>
    <scope>NUCLEOTIDE SEQUENCE [LARGE SCALE GENOMIC DNA]</scope>
    <source>
        <strain evidence="1">MZ5-1-6</strain>
    </source>
</reference>
<accession>A0A4P7NSG6</accession>